<evidence type="ECO:0000259" key="4">
    <source>
        <dbReference type="PROSITE" id="PS50949"/>
    </source>
</evidence>
<dbReference type="Proteomes" id="UP000510934">
    <property type="component" value="Chromosome"/>
</dbReference>
<protein>
    <submittedName>
        <fullName evidence="5">GntR family transcriptional regulator</fullName>
    </submittedName>
</protein>
<accession>A0A7D5W1I0</accession>
<reference evidence="5 6" key="1">
    <citation type="journal article" date="2009" name="Mikrobiologiia">
        <title>[Phenanthren biodegradation and interaction of Pseudomonas putida BS3701 and Burkholderia sp.BS3702 in plant rhizosphere].</title>
        <authorList>
            <person name="Ovchinnikova A.A."/>
            <person name="Vetrova A.A."/>
            <person name="Filonov A.E."/>
            <person name="Boronin A.M."/>
        </authorList>
    </citation>
    <scope>NUCLEOTIDE SEQUENCE [LARGE SCALE GENOMIC DNA]</scope>
    <source>
        <strain evidence="5 6">BS3701</strain>
    </source>
</reference>
<dbReference type="InterPro" id="IPR036390">
    <property type="entry name" value="WH_DNA-bd_sf"/>
</dbReference>
<sequence length="230" mass="26284">MRVAKPTSKVSQIQRQSIPSQIAESLRERILCGELKQGETLVQELIAAEYGVSRMPVREAFKQLESAGLIQARLHKGSVITTPSVEHVMELYELRLLLESELLRASIPRMSKGHLVAAEAILPELEKAYLDHDVNQWGRLNWMFHKSLYVASERVKTLSIIESVNLQVDRYVRLQLILDEKLARAADDHRELLRLCRMKSVDEAVECLREHINHAGDKLRASLEQRTCNS</sequence>
<dbReference type="PANTHER" id="PTHR43537:SF41">
    <property type="entry name" value="TRANSCRIPTIONAL REGULATORY PROTEIN"/>
    <property type="match status" value="1"/>
</dbReference>
<keyword evidence="3" id="KW-0804">Transcription</keyword>
<evidence type="ECO:0000256" key="1">
    <source>
        <dbReference type="ARBA" id="ARBA00023015"/>
    </source>
</evidence>
<dbReference type="EMBL" id="CP059052">
    <property type="protein sequence ID" value="QLJ17231.1"/>
    <property type="molecule type" value="Genomic_DNA"/>
</dbReference>
<evidence type="ECO:0000313" key="5">
    <source>
        <dbReference type="EMBL" id="QLJ17231.1"/>
    </source>
</evidence>
<dbReference type="InterPro" id="IPR000524">
    <property type="entry name" value="Tscrpt_reg_HTH_GntR"/>
</dbReference>
<keyword evidence="1" id="KW-0805">Transcription regulation</keyword>
<evidence type="ECO:0000256" key="3">
    <source>
        <dbReference type="ARBA" id="ARBA00023163"/>
    </source>
</evidence>
<name>A0A7D5W1I0_PSEPU</name>
<dbReference type="InterPro" id="IPR036388">
    <property type="entry name" value="WH-like_DNA-bd_sf"/>
</dbReference>
<dbReference type="CDD" id="cd07377">
    <property type="entry name" value="WHTH_GntR"/>
    <property type="match status" value="1"/>
</dbReference>
<evidence type="ECO:0000256" key="2">
    <source>
        <dbReference type="ARBA" id="ARBA00023125"/>
    </source>
</evidence>
<proteinExistence type="predicted"/>
<dbReference type="Gene3D" id="1.20.120.530">
    <property type="entry name" value="GntR ligand-binding domain-like"/>
    <property type="match status" value="1"/>
</dbReference>
<dbReference type="PROSITE" id="PS50949">
    <property type="entry name" value="HTH_GNTR"/>
    <property type="match status" value="1"/>
</dbReference>
<gene>
    <name evidence="5" type="ORF">H0H12_19390</name>
</gene>
<feature type="domain" description="HTH gntR-type" evidence="4">
    <location>
        <begin position="16"/>
        <end position="83"/>
    </location>
</feature>
<dbReference type="Pfam" id="PF07729">
    <property type="entry name" value="FCD"/>
    <property type="match status" value="1"/>
</dbReference>
<dbReference type="GO" id="GO:0003677">
    <property type="term" value="F:DNA binding"/>
    <property type="evidence" value="ECO:0007669"/>
    <property type="project" value="UniProtKB-KW"/>
</dbReference>
<keyword evidence="2" id="KW-0238">DNA-binding</keyword>
<dbReference type="AlphaFoldDB" id="A0A7D5W1I0"/>
<dbReference type="Pfam" id="PF00392">
    <property type="entry name" value="GntR"/>
    <property type="match status" value="1"/>
</dbReference>
<dbReference type="SMART" id="SM00895">
    <property type="entry name" value="FCD"/>
    <property type="match status" value="1"/>
</dbReference>
<organism evidence="5 6">
    <name type="scientific">Pseudomonas putida</name>
    <name type="common">Arthrobacter siderocapsulatus</name>
    <dbReference type="NCBI Taxonomy" id="303"/>
    <lineage>
        <taxon>Bacteria</taxon>
        <taxon>Pseudomonadati</taxon>
        <taxon>Pseudomonadota</taxon>
        <taxon>Gammaproteobacteria</taxon>
        <taxon>Pseudomonadales</taxon>
        <taxon>Pseudomonadaceae</taxon>
        <taxon>Pseudomonas</taxon>
    </lineage>
</organism>
<dbReference type="PANTHER" id="PTHR43537">
    <property type="entry name" value="TRANSCRIPTIONAL REGULATOR, GNTR FAMILY"/>
    <property type="match status" value="1"/>
</dbReference>
<dbReference type="SUPFAM" id="SSF46785">
    <property type="entry name" value="Winged helix' DNA-binding domain"/>
    <property type="match status" value="1"/>
</dbReference>
<dbReference type="GO" id="GO:0003700">
    <property type="term" value="F:DNA-binding transcription factor activity"/>
    <property type="evidence" value="ECO:0007669"/>
    <property type="project" value="InterPro"/>
</dbReference>
<dbReference type="InterPro" id="IPR011711">
    <property type="entry name" value="GntR_C"/>
</dbReference>
<dbReference type="Gene3D" id="1.10.10.10">
    <property type="entry name" value="Winged helix-like DNA-binding domain superfamily/Winged helix DNA-binding domain"/>
    <property type="match status" value="1"/>
</dbReference>
<evidence type="ECO:0000313" key="6">
    <source>
        <dbReference type="Proteomes" id="UP000510934"/>
    </source>
</evidence>
<dbReference type="InterPro" id="IPR008920">
    <property type="entry name" value="TF_FadR/GntR_C"/>
</dbReference>
<dbReference type="SUPFAM" id="SSF48008">
    <property type="entry name" value="GntR ligand-binding domain-like"/>
    <property type="match status" value="1"/>
</dbReference>
<dbReference type="SMART" id="SM00345">
    <property type="entry name" value="HTH_GNTR"/>
    <property type="match status" value="1"/>
</dbReference>